<protein>
    <submittedName>
        <fullName evidence="2">LprM protein</fullName>
    </submittedName>
</protein>
<accession>A0A0E4CR24</accession>
<dbReference type="Proteomes" id="UP000199251">
    <property type="component" value="Unassembled WGS sequence"/>
</dbReference>
<feature type="domain" description="IstB-like ATP-binding" evidence="1">
    <location>
        <begin position="2"/>
        <end position="113"/>
    </location>
</feature>
<dbReference type="Pfam" id="PF01695">
    <property type="entry name" value="IstB_IS21"/>
    <property type="match status" value="1"/>
</dbReference>
<evidence type="ECO:0000259" key="1">
    <source>
        <dbReference type="Pfam" id="PF01695"/>
    </source>
</evidence>
<dbReference type="EMBL" id="CTEE01000001">
    <property type="protein sequence ID" value="CQD22619.1"/>
    <property type="molecule type" value="Genomic_DNA"/>
</dbReference>
<dbReference type="AlphaFoldDB" id="A0A0E4CR24"/>
<evidence type="ECO:0000313" key="3">
    <source>
        <dbReference type="Proteomes" id="UP000199251"/>
    </source>
</evidence>
<dbReference type="CDD" id="cd00009">
    <property type="entry name" value="AAA"/>
    <property type="match status" value="1"/>
</dbReference>
<dbReference type="Gene3D" id="3.40.50.300">
    <property type="entry name" value="P-loop containing nucleotide triphosphate hydrolases"/>
    <property type="match status" value="1"/>
</dbReference>
<evidence type="ECO:0000313" key="2">
    <source>
        <dbReference type="EMBL" id="CQD22619.1"/>
    </source>
</evidence>
<name>A0A0E4CR24_MYCLN</name>
<dbReference type="SUPFAM" id="SSF52540">
    <property type="entry name" value="P-loop containing nucleoside triphosphate hydrolases"/>
    <property type="match status" value="1"/>
</dbReference>
<dbReference type="InterPro" id="IPR027417">
    <property type="entry name" value="P-loop_NTPase"/>
</dbReference>
<proteinExistence type="predicted"/>
<sequence length="125" mass="13639">MERLLAVEVEASTARRLAGRLRFACLPTPATLADFDVDAAAGIDRKLIDELGTCRYLQSATNILLIGPPGTGKTHLSVGLARAAAHAGYRRYFTMQLTWPLVATVPRSRDAGRRRCGSTPGRRCW</sequence>
<gene>
    <name evidence="2" type="ORF">BN1232_05684</name>
</gene>
<dbReference type="InterPro" id="IPR002611">
    <property type="entry name" value="IstB_ATP-bd"/>
</dbReference>
<reference evidence="2 3" key="1">
    <citation type="submission" date="2015-03" db="EMBL/GenBank/DDBJ databases">
        <authorList>
            <person name="Urmite Genomes"/>
        </authorList>
    </citation>
    <scope>NUCLEOTIDE SEQUENCE [LARGE SCALE GENOMIC DNA]</scope>
    <source>
        <strain evidence="2 3">CSUR P1491</strain>
    </source>
</reference>
<organism evidence="2 3">
    <name type="scientific">Mycobacterium lentiflavum</name>
    <dbReference type="NCBI Taxonomy" id="141349"/>
    <lineage>
        <taxon>Bacteria</taxon>
        <taxon>Bacillati</taxon>
        <taxon>Actinomycetota</taxon>
        <taxon>Actinomycetes</taxon>
        <taxon>Mycobacteriales</taxon>
        <taxon>Mycobacteriaceae</taxon>
        <taxon>Mycobacterium</taxon>
        <taxon>Mycobacterium simiae complex</taxon>
    </lineage>
</organism>
<dbReference type="STRING" id="141349.BN1232_05684"/>
<dbReference type="GO" id="GO:0005524">
    <property type="term" value="F:ATP binding"/>
    <property type="evidence" value="ECO:0007669"/>
    <property type="project" value="InterPro"/>
</dbReference>